<comment type="caution">
    <text evidence="11">The sequence shown here is derived from an EMBL/GenBank/DDBJ whole genome shotgun (WGS) entry which is preliminary data.</text>
</comment>
<dbReference type="GO" id="GO:0004385">
    <property type="term" value="F:GMP kinase activity"/>
    <property type="evidence" value="ECO:0007669"/>
    <property type="project" value="UniProtKB-UniRule"/>
</dbReference>
<dbReference type="InterPro" id="IPR017665">
    <property type="entry name" value="Guanylate_kinase"/>
</dbReference>
<dbReference type="PROSITE" id="PS00856">
    <property type="entry name" value="GUANYLATE_KINASE_1"/>
    <property type="match status" value="1"/>
</dbReference>
<comment type="catalytic activity">
    <reaction evidence="9">
        <text>GMP + ATP = GDP + ADP</text>
        <dbReference type="Rhea" id="RHEA:20780"/>
        <dbReference type="ChEBI" id="CHEBI:30616"/>
        <dbReference type="ChEBI" id="CHEBI:58115"/>
        <dbReference type="ChEBI" id="CHEBI:58189"/>
        <dbReference type="ChEBI" id="CHEBI:456216"/>
        <dbReference type="EC" id="2.7.4.8"/>
    </reaction>
</comment>
<feature type="domain" description="Guanylate kinase-like" evidence="10">
    <location>
        <begin position="6"/>
        <end position="190"/>
    </location>
</feature>
<sequence length="211" mass="23332">MVQPLGNLFIVAAPSGAGKSSLINALLESAPEQGLLNPPELSVSHTTRAPREGEVNGVHYNFVTVEEFKLMIQQDAFYEYAEVFGNYYGTSKAAISDKLDLGIDVFLDIDWQGARQIKAVSPDVISIFILPPSIAILEERLVGRGKDSTEVIAKRMSQAKSEMSHAGEFDYILINDNFDETLKRFSCIVVDKSLTAEKQRTRNAALLETLY</sequence>
<evidence type="ECO:0000256" key="3">
    <source>
        <dbReference type="ARBA" id="ARBA00016296"/>
    </source>
</evidence>
<evidence type="ECO:0000256" key="6">
    <source>
        <dbReference type="ARBA" id="ARBA00022777"/>
    </source>
</evidence>
<comment type="subcellular location">
    <subcellularLocation>
        <location evidence="9">Cytoplasm</location>
    </subcellularLocation>
</comment>
<proteinExistence type="inferred from homology"/>
<evidence type="ECO:0000256" key="5">
    <source>
        <dbReference type="ARBA" id="ARBA00022741"/>
    </source>
</evidence>
<evidence type="ECO:0000313" key="12">
    <source>
        <dbReference type="Proteomes" id="UP001156601"/>
    </source>
</evidence>
<keyword evidence="9" id="KW-0963">Cytoplasm</keyword>
<evidence type="ECO:0000256" key="4">
    <source>
        <dbReference type="ARBA" id="ARBA00022679"/>
    </source>
</evidence>
<dbReference type="EMBL" id="BSOT01000002">
    <property type="protein sequence ID" value="GLR69313.1"/>
    <property type="molecule type" value="Genomic_DNA"/>
</dbReference>
<protein>
    <recommendedName>
        <fullName evidence="3 9">Guanylate kinase</fullName>
        <ecNumber evidence="2 9">2.7.4.8</ecNumber>
    </recommendedName>
    <alternativeName>
        <fullName evidence="8 9">GMP kinase</fullName>
    </alternativeName>
</protein>
<keyword evidence="4 9" id="KW-0808">Transferase</keyword>
<dbReference type="InterPro" id="IPR008144">
    <property type="entry name" value="Guanylate_kin-like_dom"/>
</dbReference>
<keyword evidence="6 9" id="KW-0418">Kinase</keyword>
<reference evidence="11" key="1">
    <citation type="journal article" date="2014" name="Int. J. Syst. Evol. Microbiol.">
        <title>Complete genome sequence of Corynebacterium casei LMG S-19264T (=DSM 44701T), isolated from a smear-ripened cheese.</title>
        <authorList>
            <consortium name="US DOE Joint Genome Institute (JGI-PGF)"/>
            <person name="Walter F."/>
            <person name="Albersmeier A."/>
            <person name="Kalinowski J."/>
            <person name="Ruckert C."/>
        </authorList>
    </citation>
    <scope>NUCLEOTIDE SEQUENCE</scope>
    <source>
        <strain evidence="11">NBRC 110023</strain>
    </source>
</reference>
<dbReference type="CDD" id="cd00071">
    <property type="entry name" value="GMPK"/>
    <property type="match status" value="1"/>
</dbReference>
<evidence type="ECO:0000313" key="11">
    <source>
        <dbReference type="EMBL" id="GLR69313.1"/>
    </source>
</evidence>
<dbReference type="SMART" id="SM00072">
    <property type="entry name" value="GuKc"/>
    <property type="match status" value="1"/>
</dbReference>
<dbReference type="AlphaFoldDB" id="A0AA37STS2"/>
<dbReference type="Gene3D" id="3.30.63.10">
    <property type="entry name" value="Guanylate Kinase phosphate binding domain"/>
    <property type="match status" value="1"/>
</dbReference>
<reference evidence="11" key="2">
    <citation type="submission" date="2023-01" db="EMBL/GenBank/DDBJ databases">
        <title>Draft genome sequence of Agaribacter marinus strain NBRC 110023.</title>
        <authorList>
            <person name="Sun Q."/>
            <person name="Mori K."/>
        </authorList>
    </citation>
    <scope>NUCLEOTIDE SEQUENCE</scope>
    <source>
        <strain evidence="11">NBRC 110023</strain>
    </source>
</reference>
<dbReference type="SUPFAM" id="SSF52540">
    <property type="entry name" value="P-loop containing nucleoside triphosphate hydrolases"/>
    <property type="match status" value="1"/>
</dbReference>
<accession>A0AA37STS2</accession>
<keyword evidence="5 9" id="KW-0547">Nucleotide-binding</keyword>
<dbReference type="PROSITE" id="PS50052">
    <property type="entry name" value="GUANYLATE_KINASE_2"/>
    <property type="match status" value="1"/>
</dbReference>
<evidence type="ECO:0000256" key="1">
    <source>
        <dbReference type="ARBA" id="ARBA00005790"/>
    </source>
</evidence>
<dbReference type="InterPro" id="IPR027417">
    <property type="entry name" value="P-loop_NTPase"/>
</dbReference>
<comment type="function">
    <text evidence="9">Essential for recycling GMP and indirectly, cGMP.</text>
</comment>
<keyword evidence="12" id="KW-1185">Reference proteome</keyword>
<evidence type="ECO:0000256" key="7">
    <source>
        <dbReference type="ARBA" id="ARBA00022840"/>
    </source>
</evidence>
<evidence type="ECO:0000256" key="9">
    <source>
        <dbReference type="HAMAP-Rule" id="MF_00328"/>
    </source>
</evidence>
<dbReference type="RefSeq" id="WP_284215643.1">
    <property type="nucleotide sequence ID" value="NZ_BSOT01000002.1"/>
</dbReference>
<gene>
    <name evidence="9 11" type="primary">gmk</name>
    <name evidence="11" type="ORF">GCM10007852_02210</name>
</gene>
<evidence type="ECO:0000259" key="10">
    <source>
        <dbReference type="PROSITE" id="PS50052"/>
    </source>
</evidence>
<dbReference type="FunFam" id="3.30.63.10:FF:000002">
    <property type="entry name" value="Guanylate kinase 1"/>
    <property type="match status" value="1"/>
</dbReference>
<dbReference type="NCBIfam" id="TIGR03263">
    <property type="entry name" value="guanyl_kin"/>
    <property type="match status" value="1"/>
</dbReference>
<evidence type="ECO:0000256" key="8">
    <source>
        <dbReference type="ARBA" id="ARBA00030128"/>
    </source>
</evidence>
<dbReference type="GO" id="GO:0005524">
    <property type="term" value="F:ATP binding"/>
    <property type="evidence" value="ECO:0007669"/>
    <property type="project" value="UniProtKB-UniRule"/>
</dbReference>
<feature type="binding site" evidence="9">
    <location>
        <begin position="13"/>
        <end position="20"/>
    </location>
    <ligand>
        <name>ATP</name>
        <dbReference type="ChEBI" id="CHEBI:30616"/>
    </ligand>
</feature>
<dbReference type="PANTHER" id="PTHR23117">
    <property type="entry name" value="GUANYLATE KINASE-RELATED"/>
    <property type="match status" value="1"/>
</dbReference>
<dbReference type="Gene3D" id="3.40.50.300">
    <property type="entry name" value="P-loop containing nucleotide triphosphate hydrolases"/>
    <property type="match status" value="1"/>
</dbReference>
<comment type="similarity">
    <text evidence="1 9">Belongs to the guanylate kinase family.</text>
</comment>
<evidence type="ECO:0000256" key="2">
    <source>
        <dbReference type="ARBA" id="ARBA00012961"/>
    </source>
</evidence>
<name>A0AA37STS2_9ALTE</name>
<dbReference type="InterPro" id="IPR020590">
    <property type="entry name" value="Guanylate_kinase_CS"/>
</dbReference>
<dbReference type="GO" id="GO:0005829">
    <property type="term" value="C:cytosol"/>
    <property type="evidence" value="ECO:0007669"/>
    <property type="project" value="TreeGrafter"/>
</dbReference>
<keyword evidence="7 9" id="KW-0067">ATP-binding</keyword>
<dbReference type="Pfam" id="PF00625">
    <property type="entry name" value="Guanylate_kin"/>
    <property type="match status" value="1"/>
</dbReference>
<dbReference type="Proteomes" id="UP001156601">
    <property type="component" value="Unassembled WGS sequence"/>
</dbReference>
<dbReference type="EC" id="2.7.4.8" evidence="2 9"/>
<organism evidence="11 12">
    <name type="scientific">Agaribacter marinus</name>
    <dbReference type="NCBI Taxonomy" id="1431249"/>
    <lineage>
        <taxon>Bacteria</taxon>
        <taxon>Pseudomonadati</taxon>
        <taxon>Pseudomonadota</taxon>
        <taxon>Gammaproteobacteria</taxon>
        <taxon>Alteromonadales</taxon>
        <taxon>Alteromonadaceae</taxon>
        <taxon>Agaribacter</taxon>
    </lineage>
</organism>
<dbReference type="HAMAP" id="MF_00328">
    <property type="entry name" value="Guanylate_kinase"/>
    <property type="match status" value="1"/>
</dbReference>
<dbReference type="InterPro" id="IPR008145">
    <property type="entry name" value="GK/Ca_channel_bsu"/>
</dbReference>
<dbReference type="PANTHER" id="PTHR23117:SF13">
    <property type="entry name" value="GUANYLATE KINASE"/>
    <property type="match status" value="1"/>
</dbReference>